<dbReference type="Proteomes" id="UP000095621">
    <property type="component" value="Unassembled WGS sequence"/>
</dbReference>
<evidence type="ECO:0000259" key="9">
    <source>
        <dbReference type="Pfam" id="PF02706"/>
    </source>
</evidence>
<name>A0A174YQI6_9FIRM</name>
<gene>
    <name evidence="10" type="primary">cap8A</name>
    <name evidence="10" type="ORF">ERS852490_00240</name>
</gene>
<dbReference type="InterPro" id="IPR003856">
    <property type="entry name" value="LPS_length_determ_N"/>
</dbReference>
<dbReference type="EMBL" id="CZBU01000001">
    <property type="protein sequence ID" value="CUQ74949.1"/>
    <property type="molecule type" value="Genomic_DNA"/>
</dbReference>
<keyword evidence="4 8" id="KW-0812">Transmembrane</keyword>
<dbReference type="Pfam" id="PF02706">
    <property type="entry name" value="Wzz"/>
    <property type="match status" value="1"/>
</dbReference>
<dbReference type="PANTHER" id="PTHR32309:SF13">
    <property type="entry name" value="FERRIC ENTEROBACTIN TRANSPORT PROTEIN FEPE"/>
    <property type="match status" value="1"/>
</dbReference>
<feature type="compositionally biased region" description="Low complexity" evidence="7">
    <location>
        <begin position="262"/>
        <end position="272"/>
    </location>
</feature>
<keyword evidence="6 8" id="KW-0472">Membrane</keyword>
<comment type="subcellular location">
    <subcellularLocation>
        <location evidence="1">Cell membrane</location>
        <topology evidence="1">Multi-pass membrane protein</topology>
    </subcellularLocation>
</comment>
<organism evidence="10 11">
    <name type="scientific">Lachnospira eligens</name>
    <dbReference type="NCBI Taxonomy" id="39485"/>
    <lineage>
        <taxon>Bacteria</taxon>
        <taxon>Bacillati</taxon>
        <taxon>Bacillota</taxon>
        <taxon>Clostridia</taxon>
        <taxon>Lachnospirales</taxon>
        <taxon>Lachnospiraceae</taxon>
        <taxon>Lachnospira</taxon>
    </lineage>
</organism>
<evidence type="ECO:0000256" key="7">
    <source>
        <dbReference type="SAM" id="MobiDB-lite"/>
    </source>
</evidence>
<keyword evidence="5 8" id="KW-1133">Transmembrane helix</keyword>
<accession>A0A174YQI6</accession>
<keyword evidence="3" id="KW-1003">Cell membrane</keyword>
<dbReference type="AlphaFoldDB" id="A0A174YQI6"/>
<evidence type="ECO:0000256" key="4">
    <source>
        <dbReference type="ARBA" id="ARBA00022692"/>
    </source>
</evidence>
<sequence>MMETNKSTDEIEINLGEIFALLLHKVWIIILAAVVCGAVGFLYSYFLITPQYQSTTKVYILNKQNSTSVTYSDVQLSTTLSKDYEQLVTSRYVIEGVIKQLNLDETYESLVEKVSATNTDDTRIIAITVINPDPEQAQKVANAVRDLAAQHITQVMDIEAVNVVDSANLPTSPVSPSVPKWTLIGAVIGIIIAVAVVVIQHLLDDSIKSSEDIEKYLGISTLALIPMNQAEEETASRRRSPRKGKEKVVLGTDDEKARSFKSSDINKNTNNKNSKRNADGIEFMED</sequence>
<evidence type="ECO:0000313" key="11">
    <source>
        <dbReference type="Proteomes" id="UP000095621"/>
    </source>
</evidence>
<dbReference type="InterPro" id="IPR050445">
    <property type="entry name" value="Bact_polysacc_biosynth/exp"/>
</dbReference>
<dbReference type="GO" id="GO:0005886">
    <property type="term" value="C:plasma membrane"/>
    <property type="evidence" value="ECO:0007669"/>
    <property type="project" value="UniProtKB-SubCell"/>
</dbReference>
<reference evidence="10 11" key="1">
    <citation type="submission" date="2015-09" db="EMBL/GenBank/DDBJ databases">
        <authorList>
            <consortium name="Pathogen Informatics"/>
        </authorList>
    </citation>
    <scope>NUCLEOTIDE SEQUENCE [LARGE SCALE GENOMIC DNA]</scope>
    <source>
        <strain evidence="10 11">2789STDY5834875</strain>
    </source>
</reference>
<evidence type="ECO:0000256" key="6">
    <source>
        <dbReference type="ARBA" id="ARBA00023136"/>
    </source>
</evidence>
<dbReference type="GO" id="GO:0004713">
    <property type="term" value="F:protein tyrosine kinase activity"/>
    <property type="evidence" value="ECO:0007669"/>
    <property type="project" value="TreeGrafter"/>
</dbReference>
<comment type="similarity">
    <text evidence="2">Belongs to the CpsC/CapA family.</text>
</comment>
<proteinExistence type="inferred from homology"/>
<evidence type="ECO:0000313" key="10">
    <source>
        <dbReference type="EMBL" id="CUQ74949.1"/>
    </source>
</evidence>
<dbReference type="RefSeq" id="WP_022097586.1">
    <property type="nucleotide sequence ID" value="NZ_CZBU01000001.1"/>
</dbReference>
<feature type="region of interest" description="Disordered" evidence="7">
    <location>
        <begin position="230"/>
        <end position="286"/>
    </location>
</feature>
<evidence type="ECO:0000256" key="1">
    <source>
        <dbReference type="ARBA" id="ARBA00004651"/>
    </source>
</evidence>
<feature type="transmembrane region" description="Helical" evidence="8">
    <location>
        <begin position="181"/>
        <end position="203"/>
    </location>
</feature>
<feature type="transmembrane region" description="Helical" evidence="8">
    <location>
        <begin position="26"/>
        <end position="48"/>
    </location>
</feature>
<protein>
    <submittedName>
        <fullName evidence="10">Capsular polysaccharide type 8 biosynthesis protein cap8A</fullName>
    </submittedName>
</protein>
<dbReference type="OrthoDB" id="2360475at2"/>
<feature type="domain" description="Polysaccharide chain length determinant N-terminal" evidence="9">
    <location>
        <begin position="12"/>
        <end position="101"/>
    </location>
</feature>
<evidence type="ECO:0000256" key="3">
    <source>
        <dbReference type="ARBA" id="ARBA00022475"/>
    </source>
</evidence>
<evidence type="ECO:0000256" key="8">
    <source>
        <dbReference type="SAM" id="Phobius"/>
    </source>
</evidence>
<evidence type="ECO:0000256" key="2">
    <source>
        <dbReference type="ARBA" id="ARBA00006683"/>
    </source>
</evidence>
<evidence type="ECO:0000256" key="5">
    <source>
        <dbReference type="ARBA" id="ARBA00022989"/>
    </source>
</evidence>
<dbReference type="PANTHER" id="PTHR32309">
    <property type="entry name" value="TYROSINE-PROTEIN KINASE"/>
    <property type="match status" value="1"/>
</dbReference>